<gene>
    <name evidence="1" type="ORF">CHK_0763</name>
</gene>
<dbReference type="RefSeq" id="WP_046442710.1">
    <property type="nucleotide sequence ID" value="NZ_CAUERS010000192.1"/>
</dbReference>
<dbReference type="STRING" id="270498.CHK_0763"/>
<protein>
    <submittedName>
        <fullName evidence="1">Rrf2 family transcriptional regulator, group III</fullName>
    </submittedName>
</protein>
<evidence type="ECO:0000313" key="2">
    <source>
        <dbReference type="Proteomes" id="UP000034076"/>
    </source>
</evidence>
<sequence>MRMSSNFTVSIQMLLLMLISGNQKITSDIISQSTGANPVLIRQLYKKLKDAGIIKVSTGQGVTTLSKDPKEISLWDIYTAVEKHNVDDLFKFHPKISDGCQIGRFFKEILSPHLEDAVEALSKEMSGVSLFQLATEWAELNKETAGT</sequence>
<dbReference type="AlphaFoldDB" id="A0A0M2NMG5"/>
<dbReference type="Gene3D" id="1.10.10.10">
    <property type="entry name" value="Winged helix-like DNA-binding domain superfamily/Winged helix DNA-binding domain"/>
    <property type="match status" value="1"/>
</dbReference>
<dbReference type="OrthoDB" id="213028at2"/>
<dbReference type="Proteomes" id="UP000034076">
    <property type="component" value="Unassembled WGS sequence"/>
</dbReference>
<dbReference type="InterPro" id="IPR036390">
    <property type="entry name" value="WH_DNA-bd_sf"/>
</dbReference>
<evidence type="ECO:0000313" key="1">
    <source>
        <dbReference type="EMBL" id="KKI51597.1"/>
    </source>
</evidence>
<accession>A0A0M2NMG5</accession>
<dbReference type="PANTHER" id="PTHR33221:SF15">
    <property type="entry name" value="HTH-TYPE TRANSCRIPTIONAL REGULATOR YWGB-RELATED"/>
    <property type="match status" value="1"/>
</dbReference>
<dbReference type="PANTHER" id="PTHR33221">
    <property type="entry name" value="WINGED HELIX-TURN-HELIX TRANSCRIPTIONAL REGULATOR, RRF2 FAMILY"/>
    <property type="match status" value="1"/>
</dbReference>
<dbReference type="SUPFAM" id="SSF46785">
    <property type="entry name" value="Winged helix' DNA-binding domain"/>
    <property type="match status" value="1"/>
</dbReference>
<dbReference type="PROSITE" id="PS51197">
    <property type="entry name" value="HTH_RRF2_2"/>
    <property type="match status" value="1"/>
</dbReference>
<name>A0A0M2NMG5_9FIRM</name>
<dbReference type="InterPro" id="IPR036388">
    <property type="entry name" value="WH-like_DNA-bd_sf"/>
</dbReference>
<comment type="caution">
    <text evidence="1">The sequence shown here is derived from an EMBL/GenBank/DDBJ whole genome shotgun (WGS) entry which is preliminary data.</text>
</comment>
<organism evidence="1 2">
    <name type="scientific">Christensenella hongkongensis</name>
    <dbReference type="NCBI Taxonomy" id="270498"/>
    <lineage>
        <taxon>Bacteria</taxon>
        <taxon>Bacillati</taxon>
        <taxon>Bacillota</taxon>
        <taxon>Clostridia</taxon>
        <taxon>Christensenellales</taxon>
        <taxon>Christensenellaceae</taxon>
        <taxon>Christensenella</taxon>
    </lineage>
</organism>
<proteinExistence type="predicted"/>
<dbReference type="GO" id="GO:0005829">
    <property type="term" value="C:cytosol"/>
    <property type="evidence" value="ECO:0007669"/>
    <property type="project" value="TreeGrafter"/>
</dbReference>
<dbReference type="Pfam" id="PF02082">
    <property type="entry name" value="Rrf2"/>
    <property type="match status" value="1"/>
</dbReference>
<dbReference type="GO" id="GO:0003700">
    <property type="term" value="F:DNA-binding transcription factor activity"/>
    <property type="evidence" value="ECO:0007669"/>
    <property type="project" value="TreeGrafter"/>
</dbReference>
<dbReference type="EMBL" id="LAYJ01000068">
    <property type="protein sequence ID" value="KKI51597.1"/>
    <property type="molecule type" value="Genomic_DNA"/>
</dbReference>
<keyword evidence="2" id="KW-1185">Reference proteome</keyword>
<reference evidence="1 2" key="1">
    <citation type="submission" date="2015-04" db="EMBL/GenBank/DDBJ databases">
        <title>Draft genome sequence of bacteremic isolate Catabacter hongkongensis type strain HKU16T.</title>
        <authorList>
            <person name="Lau S.K."/>
            <person name="Teng J.L."/>
            <person name="Huang Y."/>
            <person name="Curreem S.O."/>
            <person name="Tsui S.K."/>
            <person name="Woo P.C."/>
        </authorList>
    </citation>
    <scope>NUCLEOTIDE SEQUENCE [LARGE SCALE GENOMIC DNA]</scope>
    <source>
        <strain evidence="1 2">HKU16</strain>
    </source>
</reference>
<dbReference type="InterPro" id="IPR000944">
    <property type="entry name" value="Tscrpt_reg_Rrf2"/>
</dbReference>